<protein>
    <submittedName>
        <fullName evidence="1">3219_t:CDS:1</fullName>
    </submittedName>
</protein>
<feature type="non-terminal residue" evidence="1">
    <location>
        <position position="195"/>
    </location>
</feature>
<name>A0ACA9PI66_9GLOM</name>
<evidence type="ECO:0000313" key="1">
    <source>
        <dbReference type="EMBL" id="CAG8709985.1"/>
    </source>
</evidence>
<gene>
    <name evidence="1" type="ORF">SCALOS_LOCUS10827</name>
</gene>
<evidence type="ECO:0000313" key="2">
    <source>
        <dbReference type="Proteomes" id="UP000789860"/>
    </source>
</evidence>
<accession>A0ACA9PI66</accession>
<proteinExistence type="predicted"/>
<keyword evidence="2" id="KW-1185">Reference proteome</keyword>
<sequence length="195" mass="22608">LLKNIVRFRFVSYSIHGHISFDKMVPFPATHVSPSVMGPFAYFPFLECCHGILSLDHRSQGEIKFTNEENKDDFKKIVFKNGYGYIEKDWGNNFPQSYIWAQANNFKNEEGSSIFVTDIPLISSDNLLSKIPFLKKSLRFTGRLVIFYHGSTDTTYNFSTYTSSLIREFNIEMDNFGMQHINIEFSNVQGFHLKI</sequence>
<comment type="caution">
    <text evidence="1">The sequence shown here is derived from an EMBL/GenBank/DDBJ whole genome shotgun (WGS) entry which is preliminary data.</text>
</comment>
<dbReference type="Proteomes" id="UP000789860">
    <property type="component" value="Unassembled WGS sequence"/>
</dbReference>
<feature type="non-terminal residue" evidence="1">
    <location>
        <position position="1"/>
    </location>
</feature>
<dbReference type="EMBL" id="CAJVPM010042763">
    <property type="protein sequence ID" value="CAG8709985.1"/>
    <property type="molecule type" value="Genomic_DNA"/>
</dbReference>
<reference evidence="1" key="1">
    <citation type="submission" date="2021-06" db="EMBL/GenBank/DDBJ databases">
        <authorList>
            <person name="Kallberg Y."/>
            <person name="Tangrot J."/>
            <person name="Rosling A."/>
        </authorList>
    </citation>
    <scope>NUCLEOTIDE SEQUENCE</scope>
    <source>
        <strain evidence="1">AU212A</strain>
    </source>
</reference>
<organism evidence="1 2">
    <name type="scientific">Scutellospora calospora</name>
    <dbReference type="NCBI Taxonomy" id="85575"/>
    <lineage>
        <taxon>Eukaryota</taxon>
        <taxon>Fungi</taxon>
        <taxon>Fungi incertae sedis</taxon>
        <taxon>Mucoromycota</taxon>
        <taxon>Glomeromycotina</taxon>
        <taxon>Glomeromycetes</taxon>
        <taxon>Diversisporales</taxon>
        <taxon>Gigasporaceae</taxon>
        <taxon>Scutellospora</taxon>
    </lineage>
</organism>